<dbReference type="AlphaFoldDB" id="A0A975M5E1"/>
<sequence length="70" mass="7862">MSKDPSTYAGEFICAFCGSGWPNCAVTNPATGEKYTHAETCQKYYDARPEDAEAYAMHPECEKRLMEDDK</sequence>
<dbReference type="Proteomes" id="UP000676885">
    <property type="component" value="Chromosome"/>
</dbReference>
<evidence type="ECO:0000313" key="2">
    <source>
        <dbReference type="Proteomes" id="UP000676885"/>
    </source>
</evidence>
<protein>
    <submittedName>
        <fullName evidence="1">Uncharacterized protein</fullName>
    </submittedName>
</protein>
<dbReference type="RefSeq" id="WP_210231505.1">
    <property type="nucleotide sequence ID" value="NZ_CP076022.1"/>
</dbReference>
<gene>
    <name evidence="1" type="ORF">KKR91_01215</name>
</gene>
<proteinExistence type="predicted"/>
<name>A0A975M5E1_9MICC</name>
<accession>A0A975M5E1</accession>
<evidence type="ECO:0000313" key="1">
    <source>
        <dbReference type="EMBL" id="QWC10303.1"/>
    </source>
</evidence>
<keyword evidence="2" id="KW-1185">Reference proteome</keyword>
<dbReference type="KEGG" id="ajg:KKR91_01215"/>
<reference evidence="1 2" key="1">
    <citation type="submission" date="2021-05" db="EMBL/GenBank/DDBJ databases">
        <title>Novel species in genus Arthrobacter.</title>
        <authorList>
            <person name="Zhang G."/>
        </authorList>
    </citation>
    <scope>NUCLEOTIDE SEQUENCE [LARGE SCALE GENOMIC DNA]</scope>
    <source>
        <strain evidence="2">zg-ZUI227</strain>
    </source>
</reference>
<organism evidence="1 2">
    <name type="scientific">Arthrobacter jiangjiafuii</name>
    <dbReference type="NCBI Taxonomy" id="2817475"/>
    <lineage>
        <taxon>Bacteria</taxon>
        <taxon>Bacillati</taxon>
        <taxon>Actinomycetota</taxon>
        <taxon>Actinomycetes</taxon>
        <taxon>Micrococcales</taxon>
        <taxon>Micrococcaceae</taxon>
        <taxon>Arthrobacter</taxon>
    </lineage>
</organism>
<dbReference type="EMBL" id="CP076022">
    <property type="protein sequence ID" value="QWC10303.1"/>
    <property type="molecule type" value="Genomic_DNA"/>
</dbReference>